<keyword evidence="6" id="KW-0677">Repeat</keyword>
<dbReference type="InterPro" id="IPR009060">
    <property type="entry name" value="UBA-like_sf"/>
</dbReference>
<evidence type="ECO:0000256" key="10">
    <source>
        <dbReference type="ARBA" id="ARBA00069694"/>
    </source>
</evidence>
<dbReference type="CDD" id="cd14342">
    <property type="entry name" value="UBA_TAP-C"/>
    <property type="match status" value="1"/>
</dbReference>
<dbReference type="eggNOG" id="KOG3763">
    <property type="taxonomic scope" value="Eukaryota"/>
</dbReference>
<gene>
    <name evidence="14" type="ORF">UCRPA7_3967</name>
</gene>
<keyword evidence="15" id="KW-1185">Reference proteome</keyword>
<keyword evidence="7" id="KW-0509">mRNA transport</keyword>
<dbReference type="GO" id="GO:0005634">
    <property type="term" value="C:nucleus"/>
    <property type="evidence" value="ECO:0007669"/>
    <property type="project" value="UniProtKB-SubCell"/>
</dbReference>
<dbReference type="Pfam" id="PF03943">
    <property type="entry name" value="TAP_C"/>
    <property type="match status" value="1"/>
</dbReference>
<name>R8BMH6_PHAM7</name>
<feature type="region of interest" description="Disordered" evidence="11">
    <location>
        <begin position="1"/>
        <end position="88"/>
    </location>
</feature>
<feature type="compositionally biased region" description="Low complexity" evidence="11">
    <location>
        <begin position="1"/>
        <end position="25"/>
    </location>
</feature>
<evidence type="ECO:0000256" key="4">
    <source>
        <dbReference type="ARBA" id="ARBA00022490"/>
    </source>
</evidence>
<feature type="domain" description="NTF2" evidence="12">
    <location>
        <begin position="411"/>
        <end position="572"/>
    </location>
</feature>
<dbReference type="PROSITE" id="PS50177">
    <property type="entry name" value="NTF2_DOMAIN"/>
    <property type="match status" value="1"/>
</dbReference>
<dbReference type="PANTHER" id="PTHR10662">
    <property type="entry name" value="NUCLEAR RNA EXPORT FACTOR"/>
    <property type="match status" value="1"/>
</dbReference>
<evidence type="ECO:0000256" key="11">
    <source>
        <dbReference type="SAM" id="MobiDB-lite"/>
    </source>
</evidence>
<evidence type="ECO:0000256" key="1">
    <source>
        <dbReference type="ARBA" id="ARBA00004123"/>
    </source>
</evidence>
<dbReference type="SMART" id="SM00804">
    <property type="entry name" value="TAP_C"/>
    <property type="match status" value="1"/>
</dbReference>
<dbReference type="FunFam" id="3.80.10.10:FF:000296">
    <property type="entry name" value="mRNA export factor MEX67"/>
    <property type="match status" value="1"/>
</dbReference>
<dbReference type="KEGG" id="tmn:UCRPA7_3967"/>
<feature type="compositionally biased region" description="Low complexity" evidence="11">
    <location>
        <begin position="54"/>
        <end position="68"/>
    </location>
</feature>
<comment type="function">
    <text evidence="9">Involved in the export of mRNA from the nucleus to the cytoplasm.</text>
</comment>
<dbReference type="InterPro" id="IPR057125">
    <property type="entry name" value="NXF1/2/3/5-like_LRR"/>
</dbReference>
<evidence type="ECO:0000256" key="2">
    <source>
        <dbReference type="ARBA" id="ARBA00009285"/>
    </source>
</evidence>
<keyword evidence="3" id="KW-0813">Transport</keyword>
<feature type="domain" description="TAP-C" evidence="13">
    <location>
        <begin position="559"/>
        <end position="612"/>
    </location>
</feature>
<dbReference type="GO" id="GO:0003723">
    <property type="term" value="F:RNA binding"/>
    <property type="evidence" value="ECO:0007669"/>
    <property type="project" value="TreeGrafter"/>
</dbReference>
<dbReference type="GO" id="GO:0016973">
    <property type="term" value="P:poly(A)+ mRNA export from nucleus"/>
    <property type="evidence" value="ECO:0007669"/>
    <property type="project" value="TreeGrafter"/>
</dbReference>
<feature type="region of interest" description="Disordered" evidence="11">
    <location>
        <begin position="100"/>
        <end position="119"/>
    </location>
</feature>
<dbReference type="RefSeq" id="XP_007914710.1">
    <property type="nucleotide sequence ID" value="XM_007916519.1"/>
</dbReference>
<dbReference type="EMBL" id="KB933070">
    <property type="protein sequence ID" value="EOO00566.1"/>
    <property type="molecule type" value="Genomic_DNA"/>
</dbReference>
<dbReference type="SUPFAM" id="SSF46934">
    <property type="entry name" value="UBA-like"/>
    <property type="match status" value="1"/>
</dbReference>
<dbReference type="InterPro" id="IPR018222">
    <property type="entry name" value="Nuclear_transport_factor_2_euk"/>
</dbReference>
<dbReference type="HOGENOM" id="CLU_024991_1_0_1"/>
<reference evidence="15" key="1">
    <citation type="journal article" date="2013" name="Genome Announc.">
        <title>Draft genome sequence of the ascomycete Phaeoacremonium aleophilum strain UCR-PA7, a causal agent of the esca disease complex in grapevines.</title>
        <authorList>
            <person name="Blanco-Ulate B."/>
            <person name="Rolshausen P."/>
            <person name="Cantu D."/>
        </authorList>
    </citation>
    <scope>NUCLEOTIDE SEQUENCE [LARGE SCALE GENOMIC DNA]</scope>
    <source>
        <strain evidence="15">UCR-PA7</strain>
    </source>
</reference>
<dbReference type="Gene3D" id="3.10.450.50">
    <property type="match status" value="1"/>
</dbReference>
<evidence type="ECO:0000256" key="8">
    <source>
        <dbReference type="ARBA" id="ARBA00023242"/>
    </source>
</evidence>
<dbReference type="PANTHER" id="PTHR10662:SF22">
    <property type="entry name" value="NUCLEAR RNA EXPORT FACTOR 1"/>
    <property type="match status" value="1"/>
</dbReference>
<evidence type="ECO:0000256" key="3">
    <source>
        <dbReference type="ARBA" id="ARBA00022448"/>
    </source>
</evidence>
<dbReference type="InterPro" id="IPR032710">
    <property type="entry name" value="NTF2-like_dom_sf"/>
</dbReference>
<protein>
    <recommendedName>
        <fullName evidence="10">mRNA export factor MEX67</fullName>
    </recommendedName>
</protein>
<dbReference type="InterPro" id="IPR030217">
    <property type="entry name" value="NXF_fam"/>
</dbReference>
<dbReference type="InterPro" id="IPR002075">
    <property type="entry name" value="NTF2_dom"/>
</dbReference>
<evidence type="ECO:0000313" key="14">
    <source>
        <dbReference type="EMBL" id="EOO00566.1"/>
    </source>
</evidence>
<comment type="similarity">
    <text evidence="2">Belongs to the NXF family.</text>
</comment>
<dbReference type="AlphaFoldDB" id="R8BMH6"/>
<dbReference type="GeneID" id="19324368"/>
<keyword evidence="5" id="KW-0433">Leucine-rich repeat</keyword>
<dbReference type="InterPro" id="IPR005637">
    <property type="entry name" value="TAP_C_dom"/>
</dbReference>
<evidence type="ECO:0000259" key="13">
    <source>
        <dbReference type="PROSITE" id="PS51281"/>
    </source>
</evidence>
<evidence type="ECO:0000256" key="9">
    <source>
        <dbReference type="ARBA" id="ARBA00055253"/>
    </source>
</evidence>
<evidence type="ECO:0000259" key="12">
    <source>
        <dbReference type="PROSITE" id="PS50177"/>
    </source>
</evidence>
<evidence type="ECO:0000313" key="15">
    <source>
        <dbReference type="Proteomes" id="UP000014074"/>
    </source>
</evidence>
<proteinExistence type="inferred from homology"/>
<dbReference type="SUPFAM" id="SSF52058">
    <property type="entry name" value="L domain-like"/>
    <property type="match status" value="1"/>
</dbReference>
<dbReference type="Gene3D" id="3.80.10.10">
    <property type="entry name" value="Ribonuclease Inhibitor"/>
    <property type="match status" value="1"/>
</dbReference>
<sequence>MAPGGPRGATATATRPARGSASASRGRGGIAKRSRGGAAPRVDRDGDLVMDPTAAANGNKSGSGFSKPSKPPSGPARRNTPRTGPVASTAKLQQNLLRQIGGDTSRLPNGPRATRSQANTTTIKIFGLKASKAATNPDGGVKSLLEFLERKASGLSNHTVTIKKSLVIGDFVYVLASNEDSEEILKLNTFSFAGTNLNITKNEDGWPQRIERQTGSTMSEAAKQSKQRLQGVLEQRYDMNAKLLNLSALGQDPTLMEMGLFQDKGLAEKTFKVLMAICQDLFKSAKEKREAIQSVSLANNGIDFVGQIFELADTFPDLKHLDLSGNQFQHTKQLQRWRGHFKHLETLLLLGNPIIEAEPGHANDFMSWFPKLQNLNGAIVRTPEQIAAAEAAMQAKPIPQNGTDFRDVAGLGEQFIRQFIPMYDSDRAALAAAFYDEETRFTLAVSNHTPRGEQDAPVLPWAPYLKFSRNHGKITTVGARMQRYFVGVNFIQDLWKQLPATKHPDLVAEVNKYIIDCHGLPGLRDPTGQSNLGVDGMRSFSRTFTLGPAAPAAAISEEQQKDMMILELSNRTNMTLEYSKMCLDTAGWDFDRAVAVFEEKRAVLGPEAFKPTA</sequence>
<dbReference type="Proteomes" id="UP000014074">
    <property type="component" value="Unassembled WGS sequence"/>
</dbReference>
<keyword evidence="4" id="KW-0963">Cytoplasm</keyword>
<dbReference type="SUPFAM" id="SSF54427">
    <property type="entry name" value="NTF2-like"/>
    <property type="match status" value="1"/>
</dbReference>
<evidence type="ECO:0000256" key="5">
    <source>
        <dbReference type="ARBA" id="ARBA00022614"/>
    </source>
</evidence>
<dbReference type="OrthoDB" id="25872at2759"/>
<keyword evidence="8" id="KW-0539">Nucleus</keyword>
<evidence type="ECO:0000256" key="7">
    <source>
        <dbReference type="ARBA" id="ARBA00022816"/>
    </source>
</evidence>
<dbReference type="Pfam" id="PF24048">
    <property type="entry name" value="LRR_NXF1-5"/>
    <property type="match status" value="1"/>
</dbReference>
<dbReference type="PROSITE" id="PS51281">
    <property type="entry name" value="TAP_C"/>
    <property type="match status" value="1"/>
</dbReference>
<dbReference type="Pfam" id="PF22602">
    <property type="entry name" value="NXF_NTF2"/>
    <property type="match status" value="1"/>
</dbReference>
<comment type="subcellular location">
    <subcellularLocation>
        <location evidence="1">Nucleus</location>
    </subcellularLocation>
</comment>
<accession>R8BMH6</accession>
<dbReference type="InterPro" id="IPR032675">
    <property type="entry name" value="LRR_dom_sf"/>
</dbReference>
<organism evidence="14 15">
    <name type="scientific">Phaeoacremonium minimum (strain UCR-PA7)</name>
    <name type="common">Esca disease fungus</name>
    <name type="synonym">Togninia minima</name>
    <dbReference type="NCBI Taxonomy" id="1286976"/>
    <lineage>
        <taxon>Eukaryota</taxon>
        <taxon>Fungi</taxon>
        <taxon>Dikarya</taxon>
        <taxon>Ascomycota</taxon>
        <taxon>Pezizomycotina</taxon>
        <taxon>Sordariomycetes</taxon>
        <taxon>Sordariomycetidae</taxon>
        <taxon>Togniniales</taxon>
        <taxon>Togniniaceae</taxon>
        <taxon>Phaeoacremonium</taxon>
    </lineage>
</organism>
<evidence type="ECO:0000256" key="6">
    <source>
        <dbReference type="ARBA" id="ARBA00022737"/>
    </source>
</evidence>